<dbReference type="GO" id="GO:0033922">
    <property type="term" value="F:peptidoglycan beta-N-acetylmuramidase activity"/>
    <property type="evidence" value="ECO:0007669"/>
    <property type="project" value="InterPro"/>
</dbReference>
<dbReference type="InterPro" id="IPR008302">
    <property type="entry name" value="NamZ"/>
</dbReference>
<dbReference type="RefSeq" id="WP_111371600.1">
    <property type="nucleotide sequence ID" value="NZ_CP029480.1"/>
</dbReference>
<proteinExistence type="predicted"/>
<dbReference type="Gene3D" id="3.40.50.12170">
    <property type="entry name" value="Uncharacterised protein PF07075, DUF1343"/>
    <property type="match status" value="1"/>
</dbReference>
<evidence type="ECO:0000259" key="1">
    <source>
        <dbReference type="Pfam" id="PF07075"/>
    </source>
</evidence>
<evidence type="ECO:0000313" key="4">
    <source>
        <dbReference type="Proteomes" id="UP000249873"/>
    </source>
</evidence>
<dbReference type="Pfam" id="PF07075">
    <property type="entry name" value="NamZ_N"/>
    <property type="match status" value="1"/>
</dbReference>
<organism evidence="3 4">
    <name type="scientific">Arcticibacterium luteifluviistationis</name>
    <dbReference type="NCBI Taxonomy" id="1784714"/>
    <lineage>
        <taxon>Bacteria</taxon>
        <taxon>Pseudomonadati</taxon>
        <taxon>Bacteroidota</taxon>
        <taxon>Cytophagia</taxon>
        <taxon>Cytophagales</taxon>
        <taxon>Leadbetterellaceae</taxon>
        <taxon>Arcticibacterium</taxon>
    </lineage>
</organism>
<dbReference type="OrthoDB" id="9801061at2"/>
<dbReference type="InterPro" id="IPR048503">
    <property type="entry name" value="NamZ_C"/>
</dbReference>
<protein>
    <submittedName>
        <fullName evidence="3">DUF1343 domain-containing protein</fullName>
    </submittedName>
</protein>
<dbReference type="PANTHER" id="PTHR42915:SF1">
    <property type="entry name" value="PEPTIDOGLYCAN BETA-N-ACETYLMURAMIDASE NAMZ"/>
    <property type="match status" value="1"/>
</dbReference>
<keyword evidence="4" id="KW-1185">Reference proteome</keyword>
<dbReference type="Proteomes" id="UP000249873">
    <property type="component" value="Chromosome"/>
</dbReference>
<reference evidence="3 4" key="1">
    <citation type="submission" date="2018-05" db="EMBL/GenBank/DDBJ databases">
        <title>Complete genome sequence of Arcticibacterium luteifluviistationis SM1504T, a cytophagaceae bacterium isolated from Arctic surface seawater.</title>
        <authorList>
            <person name="Li Y."/>
            <person name="Qin Q.-L."/>
        </authorList>
    </citation>
    <scope>NUCLEOTIDE SEQUENCE [LARGE SCALE GENOMIC DNA]</scope>
    <source>
        <strain evidence="3 4">SM1504</strain>
    </source>
</reference>
<dbReference type="KEGG" id="als:DJ013_09570"/>
<evidence type="ECO:0000259" key="2">
    <source>
        <dbReference type="Pfam" id="PF20732"/>
    </source>
</evidence>
<dbReference type="PANTHER" id="PTHR42915">
    <property type="entry name" value="HYPOTHETICAL 460 KDA PROTEIN IN FEUA-SIGW INTERGENIC REGION [PRECURSOR]"/>
    <property type="match status" value="1"/>
</dbReference>
<dbReference type="EMBL" id="CP029480">
    <property type="protein sequence ID" value="AWV98407.1"/>
    <property type="molecule type" value="Genomic_DNA"/>
</dbReference>
<dbReference type="PIRSF" id="PIRSF016719">
    <property type="entry name" value="UCP016719"/>
    <property type="match status" value="1"/>
</dbReference>
<feature type="domain" description="Peptidoglycan beta-N-acetylmuramidase NamZ C-terminal" evidence="2">
    <location>
        <begin position="253"/>
        <end position="392"/>
    </location>
</feature>
<name>A0A2Z4GB31_9BACT</name>
<feature type="domain" description="Peptidoglycan beta-N-acetylmuramidase NamZ N-terminal" evidence="1">
    <location>
        <begin position="52"/>
        <end position="249"/>
    </location>
</feature>
<gene>
    <name evidence="3" type="ORF">DJ013_09570</name>
</gene>
<dbReference type="InterPro" id="IPR048502">
    <property type="entry name" value="NamZ_N"/>
</dbReference>
<evidence type="ECO:0000313" key="3">
    <source>
        <dbReference type="EMBL" id="AWV98407.1"/>
    </source>
</evidence>
<dbReference type="Gene3D" id="3.90.1150.140">
    <property type="match status" value="1"/>
</dbReference>
<dbReference type="Pfam" id="PF20732">
    <property type="entry name" value="NamZ_C"/>
    <property type="match status" value="1"/>
</dbReference>
<accession>A0A2Z4GB31</accession>
<sequence length="396" mass="44098">MDKLLSLLFVILIGLSPLSCKSKANSSNTPEKIKVGAEAMQEYLPLLKGKRVGLIINHTSTIGKTHLLDTLLSSDVNVTAIFAPEHGFRGDADAGAHIDNSKDAKTGISIVSLYGKNKKPTAEQIKGIDIFVFDIQDVGVRFYTYISTLHYIIEAASENNKPLIVLDRPNPNGHYVAGPVLEKEFKSFVGMNPIPVVYGLTMGELAEMINGESWANKTECDLTVIKCENYDHTSAYELPIKPSPNLPNAQSIYLYPSICFFEPTQISVGRGTDNQFQVIGGPDKNLGNYHFIPTDKPGAHNPVNKGIDCYGLDLRKVDAFANGFDLKLLFDFYNNFEKKSSFFTNEKFFNLLTGNSWILKDLKAGKSAEEVQGKWQEDLKAFKTLRKKYLLYTDFE</sequence>
<dbReference type="AlphaFoldDB" id="A0A2Z4GB31"/>